<dbReference type="Pfam" id="PF00179">
    <property type="entry name" value="UQ_con"/>
    <property type="match status" value="1"/>
</dbReference>
<dbReference type="InterPro" id="IPR000608">
    <property type="entry name" value="UBC"/>
</dbReference>
<sequence length="251" mass="27107">MARPLVPSSQKALLLELKGLQEEPVEGFRVTLVDEGDLYNWEVAIFGPPNTYYEGGYFKARLKFPIDYPYSPPAFRFLTKMWHPNIYEVSLFSGSSVTGVGGGRAATEAADPSLSLSSRRRGTCASPFSTPPSTTPRAGSCPRSGGTPPRTSGEAGGPPFLTSLLPWARPALGIWTWEDKPVWSLGPQPLFRLASHQDAGALESSGLDLLASPSFLDVLPARRQAWLLGILCLWLPAPGSLLLSQPLPSWG</sequence>
<proteinExistence type="predicted"/>
<dbReference type="PANTHER" id="PTHR24067">
    <property type="entry name" value="UBIQUITIN-CONJUGATING ENZYME E2"/>
    <property type="match status" value="1"/>
</dbReference>
<feature type="region of interest" description="Disordered" evidence="1">
    <location>
        <begin position="102"/>
        <end position="158"/>
    </location>
</feature>
<accession>A0A8C4MSF8</accession>
<dbReference type="SUPFAM" id="SSF54495">
    <property type="entry name" value="UBC-like"/>
    <property type="match status" value="1"/>
</dbReference>
<dbReference type="Gene3D" id="3.10.110.10">
    <property type="entry name" value="Ubiquitin Conjugating Enzyme"/>
    <property type="match status" value="1"/>
</dbReference>
<dbReference type="Ensembl" id="ENSEAST00005034288.1">
    <property type="protein sequence ID" value="ENSEASP00005031545.1"/>
    <property type="gene ID" value="ENSEASG00005021477.1"/>
</dbReference>
<dbReference type="InterPro" id="IPR050113">
    <property type="entry name" value="Ub_conjugating_enzyme"/>
</dbReference>
<dbReference type="InterPro" id="IPR016135">
    <property type="entry name" value="UBQ-conjugating_enzyme/RWD"/>
</dbReference>
<dbReference type="PROSITE" id="PS50127">
    <property type="entry name" value="UBC_2"/>
    <property type="match status" value="1"/>
</dbReference>
<organism evidence="3">
    <name type="scientific">Equus asinus asinus</name>
    <dbReference type="NCBI Taxonomy" id="83772"/>
    <lineage>
        <taxon>Eukaryota</taxon>
        <taxon>Metazoa</taxon>
        <taxon>Chordata</taxon>
        <taxon>Craniata</taxon>
        <taxon>Vertebrata</taxon>
        <taxon>Euteleostomi</taxon>
        <taxon>Mammalia</taxon>
        <taxon>Eutheria</taxon>
        <taxon>Laurasiatheria</taxon>
        <taxon>Perissodactyla</taxon>
        <taxon>Equidae</taxon>
        <taxon>Equus</taxon>
    </lineage>
</organism>
<evidence type="ECO:0000259" key="2">
    <source>
        <dbReference type="PROSITE" id="PS50127"/>
    </source>
</evidence>
<name>A0A8C4MSF8_EQUAS</name>
<protein>
    <recommendedName>
        <fullName evidence="2">UBC core domain-containing protein</fullName>
    </recommendedName>
</protein>
<reference evidence="3" key="1">
    <citation type="submission" date="2023-03" db="UniProtKB">
        <authorList>
            <consortium name="Ensembl"/>
        </authorList>
    </citation>
    <scope>IDENTIFICATION</scope>
</reference>
<dbReference type="SMART" id="SM00212">
    <property type="entry name" value="UBCc"/>
    <property type="match status" value="1"/>
</dbReference>
<dbReference type="AlphaFoldDB" id="A0A8C4MSF8"/>
<feature type="domain" description="UBC core" evidence="2">
    <location>
        <begin position="8"/>
        <end position="173"/>
    </location>
</feature>
<evidence type="ECO:0000256" key="1">
    <source>
        <dbReference type="SAM" id="MobiDB-lite"/>
    </source>
</evidence>
<evidence type="ECO:0000313" key="3">
    <source>
        <dbReference type="Ensembl" id="ENSEASP00005031545.1"/>
    </source>
</evidence>